<accession>X0Y0I9</accession>
<reference evidence="1" key="1">
    <citation type="journal article" date="2014" name="Front. Microbiol.">
        <title>High frequency of phylogenetically diverse reductive dehalogenase-homologous genes in deep subseafloor sedimentary metagenomes.</title>
        <authorList>
            <person name="Kawai M."/>
            <person name="Futagami T."/>
            <person name="Toyoda A."/>
            <person name="Takaki Y."/>
            <person name="Nishi S."/>
            <person name="Hori S."/>
            <person name="Arai W."/>
            <person name="Tsubouchi T."/>
            <person name="Morono Y."/>
            <person name="Uchiyama I."/>
            <person name="Ito T."/>
            <person name="Fujiyama A."/>
            <person name="Inagaki F."/>
            <person name="Takami H."/>
        </authorList>
    </citation>
    <scope>NUCLEOTIDE SEQUENCE</scope>
    <source>
        <strain evidence="1">Expedition CK06-06</strain>
    </source>
</reference>
<proteinExistence type="predicted"/>
<evidence type="ECO:0000313" key="1">
    <source>
        <dbReference type="EMBL" id="GAG40887.1"/>
    </source>
</evidence>
<feature type="non-terminal residue" evidence="1">
    <location>
        <position position="142"/>
    </location>
</feature>
<gene>
    <name evidence="1" type="ORF">S01H1_62372</name>
</gene>
<dbReference type="EMBL" id="BARS01040961">
    <property type="protein sequence ID" value="GAG40887.1"/>
    <property type="molecule type" value="Genomic_DNA"/>
</dbReference>
<sequence length="142" mass="15793">MKKVLILHPEGNINSNPNLNGIVEILCENDYKVDICSLKRKEIIQNSPCSGANMILLDREGVSSEDGFFILAGRSFTSSEMIASYFDKNFGGYDLVIGVDRGIIEAAIIARVKRVPCGLISYEIFFEEEAGVEFKHPEREAC</sequence>
<organism evidence="1">
    <name type="scientific">marine sediment metagenome</name>
    <dbReference type="NCBI Taxonomy" id="412755"/>
    <lineage>
        <taxon>unclassified sequences</taxon>
        <taxon>metagenomes</taxon>
        <taxon>ecological metagenomes</taxon>
    </lineage>
</organism>
<protein>
    <submittedName>
        <fullName evidence="1">Uncharacterized protein</fullName>
    </submittedName>
</protein>
<name>X0Y0I9_9ZZZZ</name>
<comment type="caution">
    <text evidence="1">The sequence shown here is derived from an EMBL/GenBank/DDBJ whole genome shotgun (WGS) entry which is preliminary data.</text>
</comment>
<dbReference type="AlphaFoldDB" id="X0Y0I9"/>